<feature type="transmembrane region" description="Helical" evidence="2">
    <location>
        <begin position="29"/>
        <end position="47"/>
    </location>
</feature>
<feature type="transmembrane region" description="Helical" evidence="2">
    <location>
        <begin position="165"/>
        <end position="184"/>
    </location>
</feature>
<feature type="transmembrane region" description="Helical" evidence="2">
    <location>
        <begin position="119"/>
        <end position="144"/>
    </location>
</feature>
<accession>A0ABT0GUR4</accession>
<keyword evidence="2" id="KW-0812">Transmembrane</keyword>
<sequence>MSLSFRDTQQDAEHPDRTLAGNTLKAKQLAAYGVMAFPLAFAGLPIYLHAPDFYASTMQQSVAALGAVLLLLRLVDALQDPVIGSLSDRFHQWRGFILVFGAILLGGGFWMLFHPAGALTLLWFAASVLICTTGFSIVSINFQTLGGLWRVPSSDRTRVTAGREAFGLLGLLVAAVTPPLLMRIGSPSSAFHWLALGYLPLLALSCWMLLRWMNIAPLTRLKNERSETGWLSLVKNRWRCRFYALVALNTFASSIPAVLVLFFIRDRLGAEPYTGLFLLVYFLAGALSMPLWAALARKFGKVRTWQMSLATAIVTFCWAALLQEGDLVAYAAVCALSGLALGADLALPPALLADHIEADGCQGDAARLFSIMAFLSKSSLALATGLALPLLGLFGYHPGSSMTIELSFLLSVTYAGLPCLLKLAALIGLIRFEKDLTLCPA</sequence>
<feature type="transmembrane region" description="Helical" evidence="2">
    <location>
        <begin position="242"/>
        <end position="264"/>
    </location>
</feature>
<dbReference type="SUPFAM" id="SSF103473">
    <property type="entry name" value="MFS general substrate transporter"/>
    <property type="match status" value="1"/>
</dbReference>
<evidence type="ECO:0000256" key="1">
    <source>
        <dbReference type="ARBA" id="ARBA00009617"/>
    </source>
</evidence>
<name>A0ABT0GUR4_9HYPH</name>
<feature type="transmembrane region" description="Helical" evidence="2">
    <location>
        <begin position="368"/>
        <end position="396"/>
    </location>
</feature>
<gene>
    <name evidence="3" type="ORF">M0H32_10590</name>
</gene>
<evidence type="ECO:0000313" key="3">
    <source>
        <dbReference type="EMBL" id="MCK7612610.1"/>
    </source>
</evidence>
<comment type="similarity">
    <text evidence="1">Belongs to the sodium:galactoside symporter (TC 2.A.2) family.</text>
</comment>
<reference evidence="3" key="1">
    <citation type="submission" date="2022-04" db="EMBL/GenBank/DDBJ databases">
        <title>Roseibium sp. CAU 1639 isolated from mud.</title>
        <authorList>
            <person name="Kim W."/>
        </authorList>
    </citation>
    <scope>NUCLEOTIDE SEQUENCE</scope>
    <source>
        <strain evidence="3">CAU 1639</strain>
    </source>
</reference>
<comment type="caution">
    <text evidence="3">The sequence shown here is derived from an EMBL/GenBank/DDBJ whole genome shotgun (WGS) entry which is preliminary data.</text>
</comment>
<keyword evidence="2" id="KW-0472">Membrane</keyword>
<dbReference type="Gene3D" id="1.20.1250.20">
    <property type="entry name" value="MFS general substrate transporter like domains"/>
    <property type="match status" value="2"/>
</dbReference>
<keyword evidence="2" id="KW-1133">Transmembrane helix</keyword>
<dbReference type="PANTHER" id="PTHR11328:SF24">
    <property type="entry name" value="MAJOR FACILITATOR SUPERFAMILY (MFS) PROFILE DOMAIN-CONTAINING PROTEIN"/>
    <property type="match status" value="1"/>
</dbReference>
<feature type="transmembrane region" description="Helical" evidence="2">
    <location>
        <begin position="53"/>
        <end position="72"/>
    </location>
</feature>
<dbReference type="InterPro" id="IPR036259">
    <property type="entry name" value="MFS_trans_sf"/>
</dbReference>
<dbReference type="EMBL" id="JALNMJ010000006">
    <property type="protein sequence ID" value="MCK7612610.1"/>
    <property type="molecule type" value="Genomic_DNA"/>
</dbReference>
<dbReference type="RefSeq" id="WP_248153668.1">
    <property type="nucleotide sequence ID" value="NZ_JALNMJ010000006.1"/>
</dbReference>
<feature type="transmembrane region" description="Helical" evidence="2">
    <location>
        <begin position="93"/>
        <end position="113"/>
    </location>
</feature>
<feature type="transmembrane region" description="Helical" evidence="2">
    <location>
        <begin position="276"/>
        <end position="295"/>
    </location>
</feature>
<dbReference type="PANTHER" id="PTHR11328">
    <property type="entry name" value="MAJOR FACILITATOR SUPERFAMILY DOMAIN-CONTAINING PROTEIN"/>
    <property type="match status" value="1"/>
</dbReference>
<organism evidence="3 4">
    <name type="scientific">Roseibium sediminicola</name>
    <dbReference type="NCBI Taxonomy" id="2933272"/>
    <lineage>
        <taxon>Bacteria</taxon>
        <taxon>Pseudomonadati</taxon>
        <taxon>Pseudomonadota</taxon>
        <taxon>Alphaproteobacteria</taxon>
        <taxon>Hyphomicrobiales</taxon>
        <taxon>Stappiaceae</taxon>
        <taxon>Roseibium</taxon>
    </lineage>
</organism>
<feature type="transmembrane region" description="Helical" evidence="2">
    <location>
        <begin position="408"/>
        <end position="430"/>
    </location>
</feature>
<feature type="transmembrane region" description="Helical" evidence="2">
    <location>
        <begin position="190"/>
        <end position="210"/>
    </location>
</feature>
<proteinExistence type="inferred from homology"/>
<evidence type="ECO:0000313" key="4">
    <source>
        <dbReference type="Proteomes" id="UP001431221"/>
    </source>
</evidence>
<dbReference type="InterPro" id="IPR039672">
    <property type="entry name" value="MFS_2"/>
</dbReference>
<dbReference type="Proteomes" id="UP001431221">
    <property type="component" value="Unassembled WGS sequence"/>
</dbReference>
<dbReference type="Pfam" id="PF13347">
    <property type="entry name" value="MFS_2"/>
    <property type="match status" value="1"/>
</dbReference>
<protein>
    <submittedName>
        <fullName evidence="3">MFS transporter</fullName>
    </submittedName>
</protein>
<keyword evidence="4" id="KW-1185">Reference proteome</keyword>
<evidence type="ECO:0000256" key="2">
    <source>
        <dbReference type="SAM" id="Phobius"/>
    </source>
</evidence>